<evidence type="ECO:0000256" key="4">
    <source>
        <dbReference type="ARBA" id="ARBA00023328"/>
    </source>
</evidence>
<feature type="domain" description="Protein kinase" evidence="7">
    <location>
        <begin position="725"/>
        <end position="1033"/>
    </location>
</feature>
<feature type="compositionally biased region" description="Polar residues" evidence="6">
    <location>
        <begin position="358"/>
        <end position="371"/>
    </location>
</feature>
<dbReference type="eggNOG" id="KOG1166">
    <property type="taxonomic scope" value="Eukaryota"/>
</dbReference>
<dbReference type="GO" id="GO:0051754">
    <property type="term" value="P:meiotic sister chromatid cohesion, centromeric"/>
    <property type="evidence" value="ECO:0007669"/>
    <property type="project" value="TreeGrafter"/>
</dbReference>
<evidence type="ECO:0000256" key="2">
    <source>
        <dbReference type="ARBA" id="ARBA00022454"/>
    </source>
</evidence>
<evidence type="ECO:0000313" key="10">
    <source>
        <dbReference type="Proteomes" id="UP000030762"/>
    </source>
</evidence>
<feature type="compositionally biased region" description="Basic and acidic residues" evidence="6">
    <location>
        <begin position="602"/>
        <end position="613"/>
    </location>
</feature>
<organism evidence="9 10">
    <name type="scientific">Saprolegnia diclina (strain VS20)</name>
    <dbReference type="NCBI Taxonomy" id="1156394"/>
    <lineage>
        <taxon>Eukaryota</taxon>
        <taxon>Sar</taxon>
        <taxon>Stramenopiles</taxon>
        <taxon>Oomycota</taxon>
        <taxon>Saprolegniomycetes</taxon>
        <taxon>Saprolegniales</taxon>
        <taxon>Saprolegniaceae</taxon>
        <taxon>Saprolegnia</taxon>
    </lineage>
</organism>
<name>T0QWJ7_SAPDV</name>
<dbReference type="Proteomes" id="UP000030762">
    <property type="component" value="Unassembled WGS sequence"/>
</dbReference>
<dbReference type="InterPro" id="IPR011009">
    <property type="entry name" value="Kinase-like_dom_sf"/>
</dbReference>
<dbReference type="PROSITE" id="PS00107">
    <property type="entry name" value="PROTEIN_KINASE_ATP"/>
    <property type="match status" value="1"/>
</dbReference>
<dbReference type="Gene3D" id="1.10.510.10">
    <property type="entry name" value="Transferase(Phosphotransferase) domain 1"/>
    <property type="match status" value="1"/>
</dbReference>
<keyword evidence="4" id="KW-0137">Centromere</keyword>
<dbReference type="OrthoDB" id="248495at2759"/>
<dbReference type="PROSITE" id="PS51489">
    <property type="entry name" value="BUB1_N"/>
    <property type="match status" value="1"/>
</dbReference>
<dbReference type="SUPFAM" id="SSF56112">
    <property type="entry name" value="Protein kinase-like (PK-like)"/>
    <property type="match status" value="1"/>
</dbReference>
<dbReference type="Gene3D" id="1.25.40.430">
    <property type="match status" value="1"/>
</dbReference>
<keyword evidence="3" id="KW-0995">Kinetochore</keyword>
<dbReference type="GO" id="GO:0007094">
    <property type="term" value="P:mitotic spindle assembly checkpoint signaling"/>
    <property type="evidence" value="ECO:0007669"/>
    <property type="project" value="InterPro"/>
</dbReference>
<dbReference type="AlphaFoldDB" id="T0QWJ7"/>
<evidence type="ECO:0000259" key="7">
    <source>
        <dbReference type="PROSITE" id="PS50011"/>
    </source>
</evidence>
<feature type="domain" description="BUB1 N-terminal" evidence="8">
    <location>
        <begin position="53"/>
        <end position="213"/>
    </location>
</feature>
<sequence length="1033" mass="115954">MAGRGDASFAWELCKENVAPVARGRNVEKLNALLVKANSVELKASLAEMERSYEVKIKNAMSHEDPLETWVAYQKWTEENFPSDTAKNFTILERATRAFTADRRYRNDDRYLRFWIQYIDRVDKPIEVFKYLYKNKIGDKLALFYIAWALLLERKGDVKNAELIYAKGLQKKAEPFDALERKHSEFERRVSQKWLSAATLREEDEDDAPRGRQALAPTAAPTIVVPVVPRRQTPSSVAANASSFAIYSENDKAHANSSVLSENKSSAWKVLPSAKVVNKENEQKPSIWAGAGLAPRAGHALSTVYDEPTAPPVEIFVDESAATRTSSRKRPHAGHDTGRALRPRLDERSMTPAVLPSNDENPTQPTVSTKPDPSARKTTKPATKRDILRVNMEMLKVPGQDDLCFEEVRAQRYWKAKAAKAQAAVAVQAPVAPVPTNKPVRNGFLVDDTDDEVVQQAPAPQKWQPTVRPTVAPGGVLAVTGALHPLAAIADDAKYTQDDMTFNTRMAYEDIGSMFCSPTKAVPVVASPTKEQLTSFRKSNWVPKTEEPIVRKLHFSAFKAKPHGRNDDDDEDDDESTPAVDANPAFLIFTEENDKSGPVVPHKKDPNRKALGDRNDIAKSTKKTNKDVLGFSLLPTTLGDRGGTDHLDLLAPTKLSEGRLVDPYVTKHRKEMVQSQTLATLLCSLGTGVYVYKHVFDAKLPIFKQKGPIKFKAPIAVRFNHFMVCHLTGRLGSGSFASVYAATFPSIEDTELMDHEVAMKHEKGVEFLPWEFYAIQTIHNRTKPSRWALFPRLHPFVIQVDQLHVYQNATFLCLERSYRGTLHDLVNTYAKHGKAVPENLAMFYTLQMLRSIHMVHAAHFLHGDIKPDNWVLLRGSALSTGAAAFETSELSLIDFGRSIDLHLYPKGTCFKGDCHAKGFQCVEMLTKRPWRHQVDAFGVIATAHFLLFGDYIELHTTSSSTWRIKRQWKRYWRSDLWSVLFDTVLNVPSCDAPPDLLALATTLEQYYTDDASKIKELTQLLRAQDRMVPKSSL</sequence>
<dbReference type="InParanoid" id="T0QWJ7"/>
<dbReference type="STRING" id="1156394.T0QWJ7"/>
<dbReference type="PROSITE" id="PS50011">
    <property type="entry name" value="PROTEIN_KINASE_DOM"/>
    <property type="match status" value="1"/>
</dbReference>
<dbReference type="Pfam" id="PF00069">
    <property type="entry name" value="Pkinase"/>
    <property type="match status" value="1"/>
</dbReference>
<evidence type="ECO:0000256" key="3">
    <source>
        <dbReference type="ARBA" id="ARBA00022838"/>
    </source>
</evidence>
<dbReference type="GO" id="GO:0004672">
    <property type="term" value="F:protein kinase activity"/>
    <property type="evidence" value="ECO:0007669"/>
    <property type="project" value="InterPro"/>
</dbReference>
<evidence type="ECO:0000259" key="8">
    <source>
        <dbReference type="PROSITE" id="PS51489"/>
    </source>
</evidence>
<dbReference type="GO" id="GO:0000776">
    <property type="term" value="C:kinetochore"/>
    <property type="evidence" value="ECO:0007669"/>
    <property type="project" value="UniProtKB-KW"/>
</dbReference>
<feature type="binding site" evidence="5">
    <location>
        <position position="760"/>
    </location>
    <ligand>
        <name>ATP</name>
        <dbReference type="ChEBI" id="CHEBI:30616"/>
    </ligand>
</feature>
<dbReference type="GO" id="GO:0005524">
    <property type="term" value="F:ATP binding"/>
    <property type="evidence" value="ECO:0007669"/>
    <property type="project" value="UniProtKB-UniRule"/>
</dbReference>
<keyword evidence="9" id="KW-0808">Transferase</keyword>
<dbReference type="VEuPathDB" id="FungiDB:SDRG_03988"/>
<dbReference type="PANTHER" id="PTHR14030">
    <property type="entry name" value="MITOTIC CHECKPOINT SERINE/THREONINE-PROTEIN KINASE BUB1"/>
    <property type="match status" value="1"/>
</dbReference>
<feature type="region of interest" description="Disordered" evidence="6">
    <location>
        <begin position="320"/>
        <end position="385"/>
    </location>
</feature>
<reference evidence="9 10" key="1">
    <citation type="submission" date="2012-04" db="EMBL/GenBank/DDBJ databases">
        <title>The Genome Sequence of Saprolegnia declina VS20.</title>
        <authorList>
            <consortium name="The Broad Institute Genome Sequencing Platform"/>
            <person name="Russ C."/>
            <person name="Nusbaum C."/>
            <person name="Tyler B."/>
            <person name="van West P."/>
            <person name="Dieguez-Uribeondo J."/>
            <person name="de Bruijn I."/>
            <person name="Tripathy S."/>
            <person name="Jiang R."/>
            <person name="Young S.K."/>
            <person name="Zeng Q."/>
            <person name="Gargeya S."/>
            <person name="Fitzgerald M."/>
            <person name="Haas B."/>
            <person name="Abouelleil A."/>
            <person name="Alvarado L."/>
            <person name="Arachchi H.M."/>
            <person name="Berlin A."/>
            <person name="Chapman S.B."/>
            <person name="Goldberg J."/>
            <person name="Griggs A."/>
            <person name="Gujja S."/>
            <person name="Hansen M."/>
            <person name="Howarth C."/>
            <person name="Imamovic A."/>
            <person name="Larimer J."/>
            <person name="McCowen C."/>
            <person name="Montmayeur A."/>
            <person name="Murphy C."/>
            <person name="Neiman D."/>
            <person name="Pearson M."/>
            <person name="Priest M."/>
            <person name="Roberts A."/>
            <person name="Saif S."/>
            <person name="Shea T."/>
            <person name="Sisk P."/>
            <person name="Sykes S."/>
            <person name="Wortman J."/>
            <person name="Nusbaum C."/>
            <person name="Birren B."/>
        </authorList>
    </citation>
    <scope>NUCLEOTIDE SEQUENCE [LARGE SCALE GENOMIC DNA]</scope>
    <source>
        <strain evidence="9 10">VS20</strain>
    </source>
</reference>
<feature type="compositionally biased region" description="Basic and acidic residues" evidence="6">
    <location>
        <begin position="333"/>
        <end position="349"/>
    </location>
</feature>
<dbReference type="Pfam" id="PF08311">
    <property type="entry name" value="Mad3_BUB1_I"/>
    <property type="match status" value="1"/>
</dbReference>
<dbReference type="InterPro" id="IPR013212">
    <property type="entry name" value="Mad3/Bub1_I"/>
</dbReference>
<evidence type="ECO:0000256" key="1">
    <source>
        <dbReference type="ARBA" id="ARBA00004629"/>
    </source>
</evidence>
<dbReference type="FunFam" id="1.25.40.430:FF:000003">
    <property type="entry name" value="Checkpoint serine/threonine-protein kinase BUB1"/>
    <property type="match status" value="1"/>
</dbReference>
<keyword evidence="10" id="KW-1185">Reference proteome</keyword>
<evidence type="ECO:0000313" key="9">
    <source>
        <dbReference type="EMBL" id="EQC39036.1"/>
    </source>
</evidence>
<feature type="region of interest" description="Disordered" evidence="6">
    <location>
        <begin position="594"/>
        <end position="613"/>
    </location>
</feature>
<accession>T0QWJ7</accession>
<evidence type="ECO:0000256" key="6">
    <source>
        <dbReference type="SAM" id="MobiDB-lite"/>
    </source>
</evidence>
<dbReference type="SMART" id="SM00777">
    <property type="entry name" value="Mad3_BUB1_I"/>
    <property type="match status" value="1"/>
</dbReference>
<dbReference type="SMART" id="SM00220">
    <property type="entry name" value="S_TKc"/>
    <property type="match status" value="1"/>
</dbReference>
<dbReference type="PANTHER" id="PTHR14030:SF4">
    <property type="entry name" value="BUB1 KINASE, ISOFORM A-RELATED"/>
    <property type="match status" value="1"/>
</dbReference>
<gene>
    <name evidence="9" type="ORF">SDRG_03988</name>
</gene>
<keyword evidence="2" id="KW-0158">Chromosome</keyword>
<dbReference type="OMA" id="NCEKGVG"/>
<dbReference type="GeneID" id="19944715"/>
<evidence type="ECO:0000256" key="5">
    <source>
        <dbReference type="PROSITE-ProRule" id="PRU10141"/>
    </source>
</evidence>
<dbReference type="InterPro" id="IPR000719">
    <property type="entry name" value="Prot_kinase_dom"/>
</dbReference>
<keyword evidence="5" id="KW-0067">ATP-binding</keyword>
<protein>
    <submittedName>
        <fullName evidence="9">BUB protein kinase</fullName>
    </submittedName>
</protein>
<dbReference type="InterPro" id="IPR015661">
    <property type="entry name" value="Bub1/Mad3"/>
</dbReference>
<dbReference type="GO" id="GO:0032991">
    <property type="term" value="C:protein-containing complex"/>
    <property type="evidence" value="ECO:0007669"/>
    <property type="project" value="UniProtKB-ARBA"/>
</dbReference>
<dbReference type="InterPro" id="IPR017441">
    <property type="entry name" value="Protein_kinase_ATP_BS"/>
</dbReference>
<keyword evidence="9" id="KW-0418">Kinase</keyword>
<feature type="compositionally biased region" description="Acidic residues" evidence="6">
    <location>
        <begin position="567"/>
        <end position="576"/>
    </location>
</feature>
<dbReference type="RefSeq" id="XP_008607860.1">
    <property type="nucleotide sequence ID" value="XM_008609638.1"/>
</dbReference>
<keyword evidence="5" id="KW-0547">Nucleotide-binding</keyword>
<proteinExistence type="predicted"/>
<comment type="subcellular location">
    <subcellularLocation>
        <location evidence="1">Chromosome</location>
        <location evidence="1">Centromere</location>
        <location evidence="1">Kinetochore</location>
    </subcellularLocation>
</comment>
<feature type="region of interest" description="Disordered" evidence="6">
    <location>
        <begin position="560"/>
        <end position="579"/>
    </location>
</feature>
<dbReference type="EMBL" id="JH767140">
    <property type="protein sequence ID" value="EQC39036.1"/>
    <property type="molecule type" value="Genomic_DNA"/>
</dbReference>